<keyword evidence="7 9" id="KW-0378">Hydrolase</keyword>
<dbReference type="NCBIfam" id="TIGR01198">
    <property type="entry name" value="pgl"/>
    <property type="match status" value="1"/>
</dbReference>
<dbReference type="InterPro" id="IPR039104">
    <property type="entry name" value="6PGL"/>
</dbReference>
<dbReference type="EMBL" id="JADGII010000001">
    <property type="protein sequence ID" value="MBF0635636.1"/>
    <property type="molecule type" value="Genomic_DNA"/>
</dbReference>
<dbReference type="SUPFAM" id="SSF100950">
    <property type="entry name" value="NagB/RpiA/CoA transferase-like"/>
    <property type="match status" value="1"/>
</dbReference>
<evidence type="ECO:0000256" key="7">
    <source>
        <dbReference type="RuleBase" id="RU365095"/>
    </source>
</evidence>
<dbReference type="CDD" id="cd01400">
    <property type="entry name" value="6PGL"/>
    <property type="match status" value="1"/>
</dbReference>
<protein>
    <recommendedName>
        <fullName evidence="6 7">6-phosphogluconolactonase</fullName>
        <shortName evidence="7">6PGL</shortName>
        <ecNumber evidence="5 7">3.1.1.31</ecNumber>
    </recommendedName>
</protein>
<evidence type="ECO:0000313" key="10">
    <source>
        <dbReference type="Proteomes" id="UP000619838"/>
    </source>
</evidence>
<feature type="domain" description="Glucosamine/galactosamine-6-phosphate isomerase" evidence="8">
    <location>
        <begin position="11"/>
        <end position="250"/>
    </location>
</feature>
<comment type="catalytic activity">
    <reaction evidence="1 7">
        <text>6-phospho-D-glucono-1,5-lactone + H2O = 6-phospho-D-gluconate + H(+)</text>
        <dbReference type="Rhea" id="RHEA:12556"/>
        <dbReference type="ChEBI" id="CHEBI:15377"/>
        <dbReference type="ChEBI" id="CHEBI:15378"/>
        <dbReference type="ChEBI" id="CHEBI:57955"/>
        <dbReference type="ChEBI" id="CHEBI:58759"/>
        <dbReference type="EC" id="3.1.1.31"/>
    </reaction>
</comment>
<gene>
    <name evidence="7 9" type="primary">pgl</name>
    <name evidence="9" type="ORF">INT08_00380</name>
</gene>
<dbReference type="Proteomes" id="UP000619838">
    <property type="component" value="Unassembled WGS sequence"/>
</dbReference>
<dbReference type="GO" id="GO:0017057">
    <property type="term" value="F:6-phosphogluconolactonase activity"/>
    <property type="evidence" value="ECO:0007669"/>
    <property type="project" value="UniProtKB-EC"/>
</dbReference>
<dbReference type="Gene3D" id="3.40.50.1360">
    <property type="match status" value="1"/>
</dbReference>
<comment type="function">
    <text evidence="2 7">Hydrolysis of 6-phosphogluconolactone to 6-phosphogluconate.</text>
</comment>
<dbReference type="InterPro" id="IPR006148">
    <property type="entry name" value="Glc/Gal-6P_isomerase"/>
</dbReference>
<evidence type="ECO:0000256" key="5">
    <source>
        <dbReference type="ARBA" id="ARBA00013198"/>
    </source>
</evidence>
<evidence type="ECO:0000256" key="3">
    <source>
        <dbReference type="ARBA" id="ARBA00004961"/>
    </source>
</evidence>
<evidence type="ECO:0000256" key="1">
    <source>
        <dbReference type="ARBA" id="ARBA00000832"/>
    </source>
</evidence>
<evidence type="ECO:0000256" key="6">
    <source>
        <dbReference type="ARBA" id="ARBA00020337"/>
    </source>
</evidence>
<dbReference type="InterPro" id="IPR037171">
    <property type="entry name" value="NagB/RpiA_transferase-like"/>
</dbReference>
<proteinExistence type="inferred from homology"/>
<organism evidence="9 10">
    <name type="scientific">Prosthecochloris ethylica</name>
    <dbReference type="NCBI Taxonomy" id="2743976"/>
    <lineage>
        <taxon>Bacteria</taxon>
        <taxon>Pseudomonadati</taxon>
        <taxon>Chlorobiota</taxon>
        <taxon>Chlorobiia</taxon>
        <taxon>Chlorobiales</taxon>
        <taxon>Chlorobiaceae</taxon>
        <taxon>Prosthecochloris</taxon>
    </lineage>
</organism>
<comment type="similarity">
    <text evidence="4 7">Belongs to the glucosamine/galactosamine-6-phosphate isomerase family. 6-phosphogluconolactonase subfamily.</text>
</comment>
<comment type="pathway">
    <text evidence="3 7">Carbohydrate degradation; pentose phosphate pathway; D-ribulose 5-phosphate from D-glucose 6-phosphate (oxidative stage): step 2/3.</text>
</comment>
<dbReference type="PANTHER" id="PTHR11054:SF0">
    <property type="entry name" value="6-PHOSPHOGLUCONOLACTONASE"/>
    <property type="match status" value="1"/>
</dbReference>
<accession>A0ABR9XPB1</accession>
<dbReference type="RefSeq" id="WP_175186859.1">
    <property type="nucleotide sequence ID" value="NZ_JABVZQ010000002.1"/>
</dbReference>
<dbReference type="Pfam" id="PF01182">
    <property type="entry name" value="Glucosamine_iso"/>
    <property type="match status" value="1"/>
</dbReference>
<dbReference type="EC" id="3.1.1.31" evidence="5 7"/>
<comment type="caution">
    <text evidence="9">The sequence shown here is derived from an EMBL/GenBank/DDBJ whole genome shotgun (WGS) entry which is preliminary data.</text>
</comment>
<dbReference type="PANTHER" id="PTHR11054">
    <property type="entry name" value="6-PHOSPHOGLUCONOLACTONASE"/>
    <property type="match status" value="1"/>
</dbReference>
<evidence type="ECO:0000313" key="9">
    <source>
        <dbReference type="EMBL" id="MBF0635636.1"/>
    </source>
</evidence>
<evidence type="ECO:0000259" key="8">
    <source>
        <dbReference type="Pfam" id="PF01182"/>
    </source>
</evidence>
<evidence type="ECO:0000256" key="2">
    <source>
        <dbReference type="ARBA" id="ARBA00002681"/>
    </source>
</evidence>
<keyword evidence="10" id="KW-1185">Reference proteome</keyword>
<dbReference type="InterPro" id="IPR005900">
    <property type="entry name" value="6-phosphogluconolactonase_DevB"/>
</dbReference>
<evidence type="ECO:0000256" key="4">
    <source>
        <dbReference type="ARBA" id="ARBA00010662"/>
    </source>
</evidence>
<sequence>MKRHITRGPRDRVARAVASSIMETAQRKVQEQGYCSLVLAGGNSPREVYRLMASGSVNSAGCRQAAERHDSGRQWDRTVLFWGDERCAGPEHSNFRMAQNALIRHIRIPKNNVIPMPQVTAESRQAARQYEMTLREVFHTRVTRPLRNGFPVFDIILLGMGGDGHTASLFPGDAAALDEQERWVIDVNAPSGSPPGNRLTLTLPVINSAENVLFFVTGADKAVLAEEISAGRRSDLPAGMVTPSHGTLHWFLGR</sequence>
<reference evidence="9 10" key="1">
    <citation type="journal article" date="2020" name="Microorganisms">
        <title>Simultaneous Genome Sequencing of Prosthecochloris ethylica and Desulfuromonas acetoxidans within a Syntrophic Mixture Reveals Unique Pili and Protein Interactions.</title>
        <authorList>
            <person name="Kyndt J.A."/>
            <person name="Van Beeumen J.J."/>
            <person name="Meyer T.E."/>
        </authorList>
    </citation>
    <scope>NUCLEOTIDE SEQUENCE [LARGE SCALE GENOMIC DNA]</scope>
    <source>
        <strain evidence="9 10">N3</strain>
    </source>
</reference>
<name>A0ABR9XPB1_9CHLB</name>